<accession>A0A914PL64</accession>
<name>A0A914PL64_9BILA</name>
<evidence type="ECO:0000313" key="3">
    <source>
        <dbReference type="WBParaSite" id="PDA_v2.g15533.t1"/>
    </source>
</evidence>
<evidence type="ECO:0000256" key="1">
    <source>
        <dbReference type="SAM" id="Phobius"/>
    </source>
</evidence>
<evidence type="ECO:0000313" key="2">
    <source>
        <dbReference type="Proteomes" id="UP000887578"/>
    </source>
</evidence>
<dbReference type="Proteomes" id="UP000887578">
    <property type="component" value="Unplaced"/>
</dbReference>
<keyword evidence="1" id="KW-1133">Transmembrane helix</keyword>
<proteinExistence type="predicted"/>
<dbReference type="WBParaSite" id="PDA_v2.g15533.t1">
    <property type="protein sequence ID" value="PDA_v2.g15533.t1"/>
    <property type="gene ID" value="PDA_v2.g15533"/>
</dbReference>
<keyword evidence="1" id="KW-0812">Transmembrane</keyword>
<protein>
    <submittedName>
        <fullName evidence="3">G-protein coupled receptors family 1 profile domain-containing protein</fullName>
    </submittedName>
</protein>
<reference evidence="3" key="1">
    <citation type="submission" date="2022-11" db="UniProtKB">
        <authorList>
            <consortium name="WormBaseParasite"/>
        </authorList>
    </citation>
    <scope>IDENTIFICATION</scope>
</reference>
<feature type="transmembrane region" description="Helical" evidence="1">
    <location>
        <begin position="61"/>
        <end position="84"/>
    </location>
</feature>
<dbReference type="AlphaFoldDB" id="A0A914PL64"/>
<keyword evidence="1" id="KW-0472">Membrane</keyword>
<organism evidence="2 3">
    <name type="scientific">Panagrolaimus davidi</name>
    <dbReference type="NCBI Taxonomy" id="227884"/>
    <lineage>
        <taxon>Eukaryota</taxon>
        <taxon>Metazoa</taxon>
        <taxon>Ecdysozoa</taxon>
        <taxon>Nematoda</taxon>
        <taxon>Chromadorea</taxon>
        <taxon>Rhabditida</taxon>
        <taxon>Tylenchina</taxon>
        <taxon>Panagrolaimomorpha</taxon>
        <taxon>Panagrolaimoidea</taxon>
        <taxon>Panagrolaimidae</taxon>
        <taxon>Panagrolaimus</taxon>
    </lineage>
</organism>
<keyword evidence="2" id="KW-1185">Reference proteome</keyword>
<sequence>MLSDYLHIKGPCFCPKSRKLRRIFLYTLAVNLFAVLISLLLPVIICFLIPIILRISFADDLVILGFIWSMTHPIINFSLTIIYVSPYREAVKKLLTSLETKYCLFLKNMGFRKVEEIANIRIQPMLLSSKITTTHSLCNEPGKSVNVVKQ</sequence>
<feature type="transmembrane region" description="Helical" evidence="1">
    <location>
        <begin position="23"/>
        <end position="55"/>
    </location>
</feature>